<evidence type="ECO:0000256" key="7">
    <source>
        <dbReference type="ARBA" id="ARBA00022801"/>
    </source>
</evidence>
<dbReference type="SUPFAM" id="SSF53098">
    <property type="entry name" value="Ribonuclease H-like"/>
    <property type="match status" value="1"/>
</dbReference>
<dbReference type="PRINTS" id="PR00696">
    <property type="entry name" value="RSOLVASERUVC"/>
</dbReference>
<dbReference type="RefSeq" id="WP_048874928.1">
    <property type="nucleotide sequence ID" value="NZ_CP011126.1"/>
</dbReference>
<keyword evidence="10 12" id="KW-0233">DNA recombination</keyword>
<evidence type="ECO:0000256" key="6">
    <source>
        <dbReference type="ARBA" id="ARBA00022763"/>
    </source>
</evidence>
<dbReference type="PANTHER" id="PTHR30194">
    <property type="entry name" value="CROSSOVER JUNCTION ENDODEOXYRIBONUCLEASE RUVC"/>
    <property type="match status" value="1"/>
</dbReference>
<accession>A0ABM5UTK0</accession>
<evidence type="ECO:0000256" key="13">
    <source>
        <dbReference type="NCBIfam" id="TIGR00228"/>
    </source>
</evidence>
<dbReference type="InterPro" id="IPR002176">
    <property type="entry name" value="X-over_junc_endoDNase_RuvC"/>
</dbReference>
<gene>
    <name evidence="12 14" type="primary">ruvC</name>
    <name evidence="14" type="ORF">CleRT_02900</name>
</gene>
<dbReference type="EC" id="3.1.21.10" evidence="12 13"/>
<feature type="binding site" evidence="12">
    <location>
        <position position="143"/>
    </location>
    <ligand>
        <name>Mg(2+)</name>
        <dbReference type="ChEBI" id="CHEBI:18420"/>
        <label>1</label>
    </ligand>
</feature>
<keyword evidence="4 12" id="KW-0479">Metal-binding</keyword>
<keyword evidence="9 12" id="KW-0238">DNA-binding</keyword>
<comment type="subunit">
    <text evidence="12">Homodimer which binds Holliday junction (HJ) DNA. The HJ becomes 2-fold symmetrical on binding to RuvC with unstacked arms; it has a different conformation from HJ DNA in complex with RuvA. In the full resolvosome a probable DNA-RuvA(4)-RuvB(12)-RuvC(2) complex forms which resolves the HJ.</text>
</comment>
<dbReference type="PANTHER" id="PTHR30194:SF3">
    <property type="entry name" value="CROSSOVER JUNCTION ENDODEOXYRIBONUCLEASE RUVC"/>
    <property type="match status" value="1"/>
</dbReference>
<sequence length="167" mass="18174">MAQPKRIIIGIDPGSQVTGYGIIWSQGSRQGRITFGQIKAQGESLNYRLQQIEEGLRNVIATHEPNEAAIEQVFTFHNHQSALKLGQARGAALVATAVYALPVSEYSARQIKQAVVGYGAATKAQVQHMIRMLLQLEKVPPADAADALAIALCHAISFRLTEKLMRA</sequence>
<reference evidence="14 15" key="1">
    <citation type="journal article" date="2015" name="Genome Biol. Evol.">
        <title>Distinctive Genome Reduction Rates Revealed by Genomic Analyses of Two Coxiella-Like Endosymbionts in Ticks.</title>
        <authorList>
            <person name="Gottlieb Y."/>
            <person name="Lalzar I."/>
            <person name="Klasson L."/>
        </authorList>
    </citation>
    <scope>NUCLEOTIDE SEQUENCE [LARGE SCALE GENOMIC DNA]</scope>
    <source>
        <strain evidence="14 15">CRt</strain>
    </source>
</reference>
<evidence type="ECO:0000313" key="15">
    <source>
        <dbReference type="Proteomes" id="UP000063965"/>
    </source>
</evidence>
<dbReference type="HAMAP" id="MF_00034">
    <property type="entry name" value="RuvC"/>
    <property type="match status" value="1"/>
</dbReference>
<keyword evidence="7 12" id="KW-0378">Hydrolase</keyword>
<comment type="catalytic activity">
    <reaction evidence="12">
        <text>Endonucleolytic cleavage at a junction such as a reciprocal single-stranded crossover between two homologous DNA duplexes (Holliday junction).</text>
        <dbReference type="EC" id="3.1.21.10"/>
    </reaction>
</comment>
<feature type="active site" evidence="12">
    <location>
        <position position="12"/>
    </location>
</feature>
<evidence type="ECO:0000313" key="14">
    <source>
        <dbReference type="EMBL" id="AKQ33278.1"/>
    </source>
</evidence>
<feature type="active site" evidence="12">
    <location>
        <position position="71"/>
    </location>
</feature>
<evidence type="ECO:0000256" key="10">
    <source>
        <dbReference type="ARBA" id="ARBA00023172"/>
    </source>
</evidence>
<keyword evidence="11 12" id="KW-0234">DNA repair</keyword>
<keyword evidence="6 12" id="KW-0227">DNA damage</keyword>
<keyword evidence="15" id="KW-1185">Reference proteome</keyword>
<proteinExistence type="inferred from homology"/>
<dbReference type="EMBL" id="CP011126">
    <property type="protein sequence ID" value="AKQ33278.1"/>
    <property type="molecule type" value="Genomic_DNA"/>
</dbReference>
<evidence type="ECO:0000256" key="2">
    <source>
        <dbReference type="ARBA" id="ARBA00022490"/>
    </source>
</evidence>
<evidence type="ECO:0000256" key="9">
    <source>
        <dbReference type="ARBA" id="ARBA00023125"/>
    </source>
</evidence>
<evidence type="ECO:0000256" key="11">
    <source>
        <dbReference type="ARBA" id="ARBA00023204"/>
    </source>
</evidence>
<comment type="subcellular location">
    <subcellularLocation>
        <location evidence="12">Cytoplasm</location>
    </subcellularLocation>
</comment>
<name>A0ABM5UTK0_9COXI</name>
<dbReference type="InterPro" id="IPR036397">
    <property type="entry name" value="RNaseH_sf"/>
</dbReference>
<dbReference type="PROSITE" id="PS01321">
    <property type="entry name" value="RUVC"/>
    <property type="match status" value="1"/>
</dbReference>
<evidence type="ECO:0000256" key="12">
    <source>
        <dbReference type="HAMAP-Rule" id="MF_00034"/>
    </source>
</evidence>
<keyword evidence="2 12" id="KW-0963">Cytoplasm</keyword>
<dbReference type="InterPro" id="IPR012337">
    <property type="entry name" value="RNaseH-like_sf"/>
</dbReference>
<feature type="active site" evidence="12">
    <location>
        <position position="143"/>
    </location>
</feature>
<keyword evidence="5 12" id="KW-0255">Endonuclease</keyword>
<dbReference type="Proteomes" id="UP000063965">
    <property type="component" value="Chromosome"/>
</dbReference>
<comment type="function">
    <text evidence="12">The RuvA-RuvB-RuvC complex processes Holliday junction (HJ) DNA during genetic recombination and DNA repair. Endonuclease that resolves HJ intermediates. Cleaves cruciform DNA by making single-stranded nicks across the HJ at symmetrical positions within the homologous arms, yielding a 5'-phosphate and a 3'-hydroxyl group; requires a central core of homology in the junction. The consensus cleavage sequence is 5'-(A/T)TT(C/G)-3'. Cleavage occurs on the 3'-side of the TT dinucleotide at the point of strand exchange. HJ branch migration catalyzed by RuvA-RuvB allows RuvC to scan DNA until it finds its consensus sequence, where it cleaves and resolves the cruciform DNA.</text>
</comment>
<comment type="similarity">
    <text evidence="1 12">Belongs to the RuvC family.</text>
</comment>
<organism evidence="14 15">
    <name type="scientific">Candidatus Coxiella mudrowiae</name>
    <dbReference type="NCBI Taxonomy" id="2054173"/>
    <lineage>
        <taxon>Bacteria</taxon>
        <taxon>Pseudomonadati</taxon>
        <taxon>Pseudomonadota</taxon>
        <taxon>Gammaproteobacteria</taxon>
        <taxon>Legionellales</taxon>
        <taxon>Coxiellaceae</taxon>
        <taxon>Coxiella</taxon>
    </lineage>
</organism>
<feature type="binding site" evidence="12">
    <location>
        <position position="71"/>
    </location>
    <ligand>
        <name>Mg(2+)</name>
        <dbReference type="ChEBI" id="CHEBI:18420"/>
        <label>2</label>
    </ligand>
</feature>
<evidence type="ECO:0000256" key="1">
    <source>
        <dbReference type="ARBA" id="ARBA00009518"/>
    </source>
</evidence>
<dbReference type="Pfam" id="PF02075">
    <property type="entry name" value="RuvC"/>
    <property type="match status" value="1"/>
</dbReference>
<keyword evidence="3 12" id="KW-0540">Nuclease</keyword>
<protein>
    <recommendedName>
        <fullName evidence="12 13">Crossover junction endodeoxyribonuclease RuvC</fullName>
        <ecNumber evidence="12 13">3.1.21.10</ecNumber>
    </recommendedName>
    <alternativeName>
        <fullName evidence="12">Holliday junction nuclease RuvC</fullName>
    </alternativeName>
    <alternativeName>
        <fullName evidence="12">Holliday junction resolvase RuvC</fullName>
    </alternativeName>
</protein>
<dbReference type="InterPro" id="IPR020563">
    <property type="entry name" value="X-over_junc_endoDNase_Mg_BS"/>
</dbReference>
<evidence type="ECO:0000256" key="4">
    <source>
        <dbReference type="ARBA" id="ARBA00022723"/>
    </source>
</evidence>
<feature type="binding site" evidence="12">
    <location>
        <position position="12"/>
    </location>
    <ligand>
        <name>Mg(2+)</name>
        <dbReference type="ChEBI" id="CHEBI:18420"/>
        <label>1</label>
    </ligand>
</feature>
<evidence type="ECO:0000256" key="8">
    <source>
        <dbReference type="ARBA" id="ARBA00022842"/>
    </source>
</evidence>
<evidence type="ECO:0000256" key="3">
    <source>
        <dbReference type="ARBA" id="ARBA00022722"/>
    </source>
</evidence>
<keyword evidence="8 12" id="KW-0460">Magnesium</keyword>
<comment type="cofactor">
    <cofactor evidence="12">
        <name>Mg(2+)</name>
        <dbReference type="ChEBI" id="CHEBI:18420"/>
    </cofactor>
    <text evidence="12">Binds 2 Mg(2+) ion per subunit.</text>
</comment>
<dbReference type="CDD" id="cd16962">
    <property type="entry name" value="RuvC"/>
    <property type="match status" value="1"/>
</dbReference>
<evidence type="ECO:0000256" key="5">
    <source>
        <dbReference type="ARBA" id="ARBA00022759"/>
    </source>
</evidence>
<dbReference type="NCBIfam" id="TIGR00228">
    <property type="entry name" value="ruvC"/>
    <property type="match status" value="1"/>
</dbReference>
<dbReference type="Gene3D" id="3.30.420.10">
    <property type="entry name" value="Ribonuclease H-like superfamily/Ribonuclease H"/>
    <property type="match status" value="1"/>
</dbReference>